<sequence length="239" mass="26373">MSSYIAIPPPTAQTILALSISYTYASVLFLSVEIYKRMSGIPVEISRKIVHVGAGTYAFVTLYLFDQWEYVCLLFTSFILVNAILLKIRLFKAIDPQQGATGGTVYFAFSCAFLIYWFSDGWEDGFPRGRAYIAIAGLMAMTYGDAFAAIIGRLYGHRKLSFIPDRTIEGIQANFLFTFFSIFLVWNIMSPPGLDIWNIIAGAGVGAVVSAILETISLWGTDNLTVPIGVSFCLDLLGF</sequence>
<dbReference type="PANTHER" id="PTHR31303:SF1">
    <property type="entry name" value="CTP-DEPENDENT DIACYLGLYCEROL KINASE 1"/>
    <property type="match status" value="1"/>
</dbReference>
<dbReference type="GO" id="GO:0004143">
    <property type="term" value="F:ATP-dependent diacylglycerol kinase activity"/>
    <property type="evidence" value="ECO:0007669"/>
    <property type="project" value="InterPro"/>
</dbReference>
<feature type="transmembrane region" description="Helical" evidence="1">
    <location>
        <begin position="131"/>
        <end position="152"/>
    </location>
</feature>
<reference evidence="2" key="1">
    <citation type="submission" date="2021-06" db="EMBL/GenBank/DDBJ databases">
        <authorList>
            <person name="Kallberg Y."/>
            <person name="Tangrot J."/>
            <person name="Rosling A."/>
        </authorList>
    </citation>
    <scope>NUCLEOTIDE SEQUENCE</scope>
    <source>
        <strain evidence="2">IA702</strain>
    </source>
</reference>
<keyword evidence="1" id="KW-0812">Transmembrane</keyword>
<proteinExistence type="predicted"/>
<accession>A0A9N9FQC9</accession>
<feature type="transmembrane region" description="Helical" evidence="1">
    <location>
        <begin position="12"/>
        <end position="35"/>
    </location>
</feature>
<evidence type="ECO:0000313" key="3">
    <source>
        <dbReference type="Proteomes" id="UP000789572"/>
    </source>
</evidence>
<evidence type="ECO:0000256" key="1">
    <source>
        <dbReference type="SAM" id="Phobius"/>
    </source>
</evidence>
<feature type="transmembrane region" description="Helical" evidence="1">
    <location>
        <begin position="47"/>
        <end position="65"/>
    </location>
</feature>
<dbReference type="PANTHER" id="PTHR31303">
    <property type="entry name" value="CTP-DEPENDENT DIACYLGLYCEROL KINASE 1"/>
    <property type="match status" value="1"/>
</dbReference>
<name>A0A9N9FQC9_9GLOM</name>
<feature type="transmembrane region" description="Helical" evidence="1">
    <location>
        <begin position="196"/>
        <end position="213"/>
    </location>
</feature>
<organism evidence="2 3">
    <name type="scientific">Paraglomus occultum</name>
    <dbReference type="NCBI Taxonomy" id="144539"/>
    <lineage>
        <taxon>Eukaryota</taxon>
        <taxon>Fungi</taxon>
        <taxon>Fungi incertae sedis</taxon>
        <taxon>Mucoromycota</taxon>
        <taxon>Glomeromycotina</taxon>
        <taxon>Glomeromycetes</taxon>
        <taxon>Paraglomerales</taxon>
        <taxon>Paraglomeraceae</taxon>
        <taxon>Paraglomus</taxon>
    </lineage>
</organism>
<dbReference type="Proteomes" id="UP000789572">
    <property type="component" value="Unassembled WGS sequence"/>
</dbReference>
<dbReference type="InterPro" id="IPR037997">
    <property type="entry name" value="Dgk1-like"/>
</dbReference>
<keyword evidence="1" id="KW-0472">Membrane</keyword>
<dbReference type="AlphaFoldDB" id="A0A9N9FQC9"/>
<gene>
    <name evidence="2" type="ORF">POCULU_LOCUS4923</name>
</gene>
<dbReference type="OrthoDB" id="377083at2759"/>
<keyword evidence="3" id="KW-1185">Reference proteome</keyword>
<comment type="caution">
    <text evidence="2">The sequence shown here is derived from an EMBL/GenBank/DDBJ whole genome shotgun (WGS) entry which is preliminary data.</text>
</comment>
<dbReference type="EMBL" id="CAJVPJ010000687">
    <property type="protein sequence ID" value="CAG8549039.1"/>
    <property type="molecule type" value="Genomic_DNA"/>
</dbReference>
<protein>
    <submittedName>
        <fullName evidence="2">10875_t:CDS:1</fullName>
    </submittedName>
</protein>
<feature type="transmembrane region" description="Helical" evidence="1">
    <location>
        <begin position="71"/>
        <end position="88"/>
    </location>
</feature>
<evidence type="ECO:0000313" key="2">
    <source>
        <dbReference type="EMBL" id="CAG8549039.1"/>
    </source>
</evidence>
<feature type="transmembrane region" description="Helical" evidence="1">
    <location>
        <begin position="173"/>
        <end position="190"/>
    </location>
</feature>
<keyword evidence="1" id="KW-1133">Transmembrane helix</keyword>
<feature type="transmembrane region" description="Helical" evidence="1">
    <location>
        <begin position="100"/>
        <end position="119"/>
    </location>
</feature>